<organism evidence="1">
    <name type="scientific">marine sediment metagenome</name>
    <dbReference type="NCBI Taxonomy" id="412755"/>
    <lineage>
        <taxon>unclassified sequences</taxon>
        <taxon>metagenomes</taxon>
        <taxon>ecological metagenomes</taxon>
    </lineage>
</organism>
<sequence>MSYEFKLDVQNSVIEAEYLGVVNFEERMKAIEEGVAILQDREYPLILINLVGAKMELSKREKIALAKYVSEEHALINAKTAFLIRCEQTEREEMDEAVSRTEEFVSKVFYSRSAALQWLLD</sequence>
<protein>
    <recommendedName>
        <fullName evidence="2">STAS/SEC14 domain-containing protein</fullName>
    </recommendedName>
</protein>
<name>A0A0F9R142_9ZZZZ</name>
<dbReference type="AlphaFoldDB" id="A0A0F9R142"/>
<evidence type="ECO:0000313" key="1">
    <source>
        <dbReference type="EMBL" id="KKN50310.1"/>
    </source>
</evidence>
<accession>A0A0F9R142</accession>
<evidence type="ECO:0008006" key="2">
    <source>
        <dbReference type="Google" id="ProtNLM"/>
    </source>
</evidence>
<comment type="caution">
    <text evidence="1">The sequence shown here is derived from an EMBL/GenBank/DDBJ whole genome shotgun (WGS) entry which is preliminary data.</text>
</comment>
<dbReference type="EMBL" id="LAZR01001121">
    <property type="protein sequence ID" value="KKN50310.1"/>
    <property type="molecule type" value="Genomic_DNA"/>
</dbReference>
<gene>
    <name evidence="1" type="ORF">LCGC14_0633940</name>
</gene>
<proteinExistence type="predicted"/>
<reference evidence="1" key="1">
    <citation type="journal article" date="2015" name="Nature">
        <title>Complex archaea that bridge the gap between prokaryotes and eukaryotes.</title>
        <authorList>
            <person name="Spang A."/>
            <person name="Saw J.H."/>
            <person name="Jorgensen S.L."/>
            <person name="Zaremba-Niedzwiedzka K."/>
            <person name="Martijn J."/>
            <person name="Lind A.E."/>
            <person name="van Eijk R."/>
            <person name="Schleper C."/>
            <person name="Guy L."/>
            <person name="Ettema T.J."/>
        </authorList>
    </citation>
    <scope>NUCLEOTIDE SEQUENCE</scope>
</reference>